<sequence length="359" mass="39082">MTEASPRTVSVTLADGCRLLADHYPWSGPDTTGRSRGTVLLRTPYGRARHRAQAASWNRAGFDVVVQDVRGRYGSEGEWRPYRSEGDDGAATVRCLASQGMLRGRVLLAGASYDAHCALEAARTLELGDPGEAVPGRSEPAVAVVAMVPALGLFETAHDPQGRPRLRDRIGWWHQHGFARESGPPLPDDELDRLCDQARRHGVLSVVEDGVHGPGATAAWRRLWVASPLDLTARYGSLRTPLLVIGGSRDFFAAETLRLAGAWGQGRTELLWGPWGHRLAADLEPRRQAALRAAGGLLHRIRSWSEAPPDHARTWAFDSRDPGSPDPTGPAWRPVARDELPATPSSSPLHPPQQRARTP</sequence>
<keyword evidence="4" id="KW-1185">Reference proteome</keyword>
<dbReference type="Pfam" id="PF02129">
    <property type="entry name" value="Peptidase_S15"/>
    <property type="match status" value="1"/>
</dbReference>
<accession>A0A1H4KLJ3</accession>
<dbReference type="NCBIfam" id="TIGR00976">
    <property type="entry name" value="CocE_NonD"/>
    <property type="match status" value="1"/>
</dbReference>
<dbReference type="SUPFAM" id="SSF53474">
    <property type="entry name" value="alpha/beta-Hydrolases"/>
    <property type="match status" value="1"/>
</dbReference>
<evidence type="ECO:0000256" key="1">
    <source>
        <dbReference type="SAM" id="MobiDB-lite"/>
    </source>
</evidence>
<evidence type="ECO:0000313" key="4">
    <source>
        <dbReference type="Proteomes" id="UP000182652"/>
    </source>
</evidence>
<name>A0A1H4KLJ3_9MICC</name>
<dbReference type="InterPro" id="IPR005674">
    <property type="entry name" value="CocE/Ser_esterase"/>
</dbReference>
<feature type="compositionally biased region" description="Basic and acidic residues" evidence="1">
    <location>
        <begin position="312"/>
        <end position="323"/>
    </location>
</feature>
<dbReference type="EMBL" id="FNSN01000003">
    <property type="protein sequence ID" value="SEB59361.1"/>
    <property type="molecule type" value="Genomic_DNA"/>
</dbReference>
<feature type="domain" description="Xaa-Pro dipeptidyl-peptidase-like" evidence="2">
    <location>
        <begin position="15"/>
        <end position="277"/>
    </location>
</feature>
<evidence type="ECO:0000313" key="3">
    <source>
        <dbReference type="EMBL" id="SEB59361.1"/>
    </source>
</evidence>
<dbReference type="InterPro" id="IPR029058">
    <property type="entry name" value="AB_hydrolase_fold"/>
</dbReference>
<reference evidence="3 4" key="1">
    <citation type="submission" date="2016-10" db="EMBL/GenBank/DDBJ databases">
        <authorList>
            <person name="de Groot N.N."/>
        </authorList>
    </citation>
    <scope>NUCLEOTIDE SEQUENCE [LARGE SCALE GENOMIC DNA]</scope>
    <source>
        <strain evidence="3 4">DSM 10495</strain>
    </source>
</reference>
<dbReference type="InterPro" id="IPR000383">
    <property type="entry name" value="Xaa-Pro-like_dom"/>
</dbReference>
<dbReference type="AlphaFoldDB" id="A0A1H4KLJ3"/>
<dbReference type="GO" id="GO:0016787">
    <property type="term" value="F:hydrolase activity"/>
    <property type="evidence" value="ECO:0007669"/>
    <property type="project" value="UniProtKB-KW"/>
</dbReference>
<proteinExistence type="predicted"/>
<organism evidence="3 4">
    <name type="scientific">Arthrobacter woluwensis</name>
    <dbReference type="NCBI Taxonomy" id="156980"/>
    <lineage>
        <taxon>Bacteria</taxon>
        <taxon>Bacillati</taxon>
        <taxon>Actinomycetota</taxon>
        <taxon>Actinomycetes</taxon>
        <taxon>Micrococcales</taxon>
        <taxon>Micrococcaceae</taxon>
        <taxon>Arthrobacter</taxon>
    </lineage>
</organism>
<dbReference type="Gene3D" id="3.40.50.1820">
    <property type="entry name" value="alpha/beta hydrolase"/>
    <property type="match status" value="1"/>
</dbReference>
<dbReference type="Gene3D" id="1.10.3020.10">
    <property type="entry name" value="alpha-amino acid ester hydrolase ( Helical cap domain)"/>
    <property type="match status" value="1"/>
</dbReference>
<dbReference type="Proteomes" id="UP000182652">
    <property type="component" value="Unassembled WGS sequence"/>
</dbReference>
<evidence type="ECO:0000259" key="2">
    <source>
        <dbReference type="Pfam" id="PF02129"/>
    </source>
</evidence>
<dbReference type="STRING" id="156980.SAMN04489745_0704"/>
<protein>
    <submittedName>
        <fullName evidence="3">Putative hydrolase, CocE/NonD family</fullName>
    </submittedName>
</protein>
<keyword evidence="3" id="KW-0378">Hydrolase</keyword>
<feature type="region of interest" description="Disordered" evidence="1">
    <location>
        <begin position="312"/>
        <end position="359"/>
    </location>
</feature>
<gene>
    <name evidence="3" type="ORF">SAMN04489745_0704</name>
</gene>